<feature type="transmembrane region" description="Helical" evidence="1">
    <location>
        <begin position="116"/>
        <end position="140"/>
    </location>
</feature>
<accession>A0ABS6JF47</accession>
<sequence length="204" mass="22778">MFDPLKSWSVGPFTLSIEMLVLLLAVGVGYAAMNLYLNRMKVKEREEVLDAVMVSIVIGVILYKFWPFIQQPGLLTEPRNLLFYAGGPFAFLVSSFGGIIYFLIQGIRKKWSHHAWDSASVATVSALVVSTLSIKKYGVISPFTMGYQLDDIVYHPVNLYESWLFIFVLLGALILVPAKKKFGRSVFIIIGISVSLYLVSPFGV</sequence>
<proteinExistence type="predicted"/>
<keyword evidence="1" id="KW-0812">Transmembrane</keyword>
<feature type="transmembrane region" description="Helical" evidence="1">
    <location>
        <begin position="12"/>
        <end position="36"/>
    </location>
</feature>
<evidence type="ECO:0000313" key="2">
    <source>
        <dbReference type="EMBL" id="MBU9712266.1"/>
    </source>
</evidence>
<comment type="caution">
    <text evidence="2">The sequence shown here is derived from an EMBL/GenBank/DDBJ whole genome shotgun (WGS) entry which is preliminary data.</text>
</comment>
<evidence type="ECO:0000313" key="3">
    <source>
        <dbReference type="Proteomes" id="UP000784880"/>
    </source>
</evidence>
<protein>
    <recommendedName>
        <fullName evidence="4">Prolipoprotein diacylglyceryl transferase</fullName>
    </recommendedName>
</protein>
<gene>
    <name evidence="2" type="ORF">KS419_10985</name>
</gene>
<feature type="transmembrane region" description="Helical" evidence="1">
    <location>
        <begin position="48"/>
        <end position="69"/>
    </location>
</feature>
<keyword evidence="1" id="KW-0472">Membrane</keyword>
<organism evidence="2 3">
    <name type="scientific">Evansella tamaricis</name>
    <dbReference type="NCBI Taxonomy" id="2069301"/>
    <lineage>
        <taxon>Bacteria</taxon>
        <taxon>Bacillati</taxon>
        <taxon>Bacillota</taxon>
        <taxon>Bacilli</taxon>
        <taxon>Bacillales</taxon>
        <taxon>Bacillaceae</taxon>
        <taxon>Evansella</taxon>
    </lineage>
</organism>
<feature type="transmembrane region" description="Helical" evidence="1">
    <location>
        <begin position="81"/>
        <end position="104"/>
    </location>
</feature>
<dbReference type="Proteomes" id="UP000784880">
    <property type="component" value="Unassembled WGS sequence"/>
</dbReference>
<evidence type="ECO:0000256" key="1">
    <source>
        <dbReference type="SAM" id="Phobius"/>
    </source>
</evidence>
<feature type="transmembrane region" description="Helical" evidence="1">
    <location>
        <begin position="160"/>
        <end position="178"/>
    </location>
</feature>
<feature type="transmembrane region" description="Helical" evidence="1">
    <location>
        <begin position="185"/>
        <end position="203"/>
    </location>
</feature>
<keyword evidence="3" id="KW-1185">Reference proteome</keyword>
<dbReference type="EMBL" id="JAHQCS010000096">
    <property type="protein sequence ID" value="MBU9712266.1"/>
    <property type="molecule type" value="Genomic_DNA"/>
</dbReference>
<evidence type="ECO:0008006" key="4">
    <source>
        <dbReference type="Google" id="ProtNLM"/>
    </source>
</evidence>
<name>A0ABS6JF47_9BACI</name>
<reference evidence="2 3" key="1">
    <citation type="submission" date="2021-06" db="EMBL/GenBank/DDBJ databases">
        <title>Bacillus sp. RD4P76, an endophyte from a halophyte.</title>
        <authorList>
            <person name="Sun J.-Q."/>
        </authorList>
    </citation>
    <scope>NUCLEOTIDE SEQUENCE [LARGE SCALE GENOMIC DNA]</scope>
    <source>
        <strain evidence="2 3">CGMCC 1.15917</strain>
    </source>
</reference>
<keyword evidence="1" id="KW-1133">Transmembrane helix</keyword>
<dbReference type="RefSeq" id="WP_217066454.1">
    <property type="nucleotide sequence ID" value="NZ_JAHQCS010000096.1"/>
</dbReference>